<comment type="caution">
    <text evidence="2">The sequence shown here is derived from an EMBL/GenBank/DDBJ whole genome shotgun (WGS) entry which is preliminary data.</text>
</comment>
<evidence type="ECO:0000313" key="3">
    <source>
        <dbReference type="Proteomes" id="UP001525890"/>
    </source>
</evidence>
<feature type="region of interest" description="Disordered" evidence="1">
    <location>
        <begin position="1"/>
        <end position="25"/>
    </location>
</feature>
<keyword evidence="3" id="KW-1185">Reference proteome</keyword>
<accession>A0ABT2MLY0</accession>
<gene>
    <name evidence="2" type="ORF">NG799_04060</name>
</gene>
<evidence type="ECO:0008006" key="4">
    <source>
        <dbReference type="Google" id="ProtNLM"/>
    </source>
</evidence>
<dbReference type="EMBL" id="JAMXFF010000004">
    <property type="protein sequence ID" value="MCT7965507.1"/>
    <property type="molecule type" value="Genomic_DNA"/>
</dbReference>
<feature type="compositionally biased region" description="Polar residues" evidence="1">
    <location>
        <begin position="14"/>
        <end position="24"/>
    </location>
</feature>
<evidence type="ECO:0000256" key="1">
    <source>
        <dbReference type="SAM" id="MobiDB-lite"/>
    </source>
</evidence>
<evidence type="ECO:0000313" key="2">
    <source>
        <dbReference type="EMBL" id="MCT7965507.1"/>
    </source>
</evidence>
<proteinExistence type="predicted"/>
<organism evidence="2 3">
    <name type="scientific">Laspinema palackyanum D2a</name>
    <dbReference type="NCBI Taxonomy" id="2953684"/>
    <lineage>
        <taxon>Bacteria</taxon>
        <taxon>Bacillati</taxon>
        <taxon>Cyanobacteriota</taxon>
        <taxon>Cyanophyceae</taxon>
        <taxon>Oscillatoriophycideae</taxon>
        <taxon>Oscillatoriales</taxon>
        <taxon>Laspinemataceae</taxon>
        <taxon>Laspinema</taxon>
        <taxon>Laspinema palackyanum</taxon>
    </lineage>
</organism>
<name>A0ABT2MLY0_9CYAN</name>
<reference evidence="2 3" key="1">
    <citation type="journal article" date="2022" name="Front. Microbiol.">
        <title>High genomic differentiation and limited gene flow indicate recent cryptic speciation within the genus Laspinema (cyanobacteria).</title>
        <authorList>
            <person name="Stanojkovic A."/>
            <person name="Skoupy S."/>
            <person name="Skaloud P."/>
            <person name="Dvorak P."/>
        </authorList>
    </citation>
    <scope>NUCLEOTIDE SEQUENCE [LARGE SCALE GENOMIC DNA]</scope>
    <source>
        <strain evidence="2 3">D2a</strain>
    </source>
</reference>
<dbReference type="RefSeq" id="WP_368005206.1">
    <property type="nucleotide sequence ID" value="NZ_JAMXFF010000004.1"/>
</dbReference>
<dbReference type="Proteomes" id="UP001525890">
    <property type="component" value="Unassembled WGS sequence"/>
</dbReference>
<protein>
    <recommendedName>
        <fullName evidence="4">DUF5678 domain-containing protein</fullName>
    </recommendedName>
</protein>
<sequence length="101" mass="11343">MENPIKAAVHTSDPDTSSPTNATTEGIGELLSMEEIKRRYPQEWVLIAYKELNPDQSVKTGELLAHSPDCDQIEDRLLEFRNKPLAIEYTGPFPDDLGVLM</sequence>